<comment type="subcellular location">
    <subcellularLocation>
        <location evidence="1">Membrane</location>
    </subcellularLocation>
</comment>
<evidence type="ECO:0000256" key="2">
    <source>
        <dbReference type="ARBA" id="ARBA00022692"/>
    </source>
</evidence>
<dbReference type="Pfam" id="PF04688">
    <property type="entry name" value="Holin_SPP1"/>
    <property type="match status" value="1"/>
</dbReference>
<comment type="caution">
    <text evidence="6">The sequence shown here is derived from an EMBL/GenBank/DDBJ whole genome shotgun (WGS) entry which is preliminary data.</text>
</comment>
<dbReference type="InterPro" id="IPR006479">
    <property type="entry name" value="Holin"/>
</dbReference>
<evidence type="ECO:0000313" key="7">
    <source>
        <dbReference type="Proteomes" id="UP000261212"/>
    </source>
</evidence>
<reference evidence="6 7" key="1">
    <citation type="submission" date="2018-08" db="EMBL/GenBank/DDBJ databases">
        <title>A genome reference for cultivated species of the human gut microbiota.</title>
        <authorList>
            <person name="Zou Y."/>
            <person name="Xue W."/>
            <person name="Luo G."/>
        </authorList>
    </citation>
    <scope>NUCLEOTIDE SEQUENCE [LARGE SCALE GENOMIC DNA]</scope>
    <source>
        <strain evidence="6 7">AM25-6</strain>
    </source>
</reference>
<feature type="transmembrane region" description="Helical" evidence="5">
    <location>
        <begin position="44"/>
        <end position="62"/>
    </location>
</feature>
<organism evidence="6 7">
    <name type="scientific">Anaerofustis stercorihominis</name>
    <dbReference type="NCBI Taxonomy" id="214853"/>
    <lineage>
        <taxon>Bacteria</taxon>
        <taxon>Bacillati</taxon>
        <taxon>Bacillota</taxon>
        <taxon>Clostridia</taxon>
        <taxon>Eubacteriales</taxon>
        <taxon>Eubacteriaceae</taxon>
        <taxon>Anaerofustis</taxon>
    </lineage>
</organism>
<dbReference type="Proteomes" id="UP000261212">
    <property type="component" value="Unassembled WGS sequence"/>
</dbReference>
<dbReference type="EMBL" id="QUSM01000009">
    <property type="protein sequence ID" value="RGD72901.1"/>
    <property type="molecule type" value="Genomic_DNA"/>
</dbReference>
<evidence type="ECO:0000313" key="6">
    <source>
        <dbReference type="EMBL" id="RGD72901.1"/>
    </source>
</evidence>
<dbReference type="NCBIfam" id="TIGR01592">
    <property type="entry name" value="holin_SPP1"/>
    <property type="match status" value="1"/>
</dbReference>
<dbReference type="AlphaFoldDB" id="A0A3E3DUJ5"/>
<dbReference type="RefSeq" id="WP_117532837.1">
    <property type="nucleotide sequence ID" value="NZ_QUSM01000009.1"/>
</dbReference>
<gene>
    <name evidence="6" type="ORF">DW687_11705</name>
</gene>
<proteinExistence type="predicted"/>
<evidence type="ECO:0000256" key="4">
    <source>
        <dbReference type="ARBA" id="ARBA00023136"/>
    </source>
</evidence>
<keyword evidence="4 5" id="KW-0472">Membrane</keyword>
<evidence type="ECO:0000256" key="3">
    <source>
        <dbReference type="ARBA" id="ARBA00022989"/>
    </source>
</evidence>
<dbReference type="GO" id="GO:0016020">
    <property type="term" value="C:membrane"/>
    <property type="evidence" value="ECO:0007669"/>
    <property type="project" value="UniProtKB-SubCell"/>
</dbReference>
<evidence type="ECO:0000256" key="5">
    <source>
        <dbReference type="SAM" id="Phobius"/>
    </source>
</evidence>
<keyword evidence="3 5" id="KW-1133">Transmembrane helix</keyword>
<feature type="transmembrane region" description="Helical" evidence="5">
    <location>
        <begin position="12"/>
        <end position="32"/>
    </location>
</feature>
<name>A0A3E3DUJ5_9FIRM</name>
<accession>A0A3E3DUJ5</accession>
<evidence type="ECO:0000256" key="1">
    <source>
        <dbReference type="ARBA" id="ARBA00004370"/>
    </source>
</evidence>
<protein>
    <submittedName>
        <fullName evidence="6">Phage holin</fullName>
    </submittedName>
</protein>
<keyword evidence="2 5" id="KW-0812">Transmembrane</keyword>
<sequence>MKKINWKEVDKGTIARTLILFLGLINAGLKLFGMDILPISDGQINTAVTAVWAVGGALWTWWKNNSFTAEAQAGDNLKNALKEGTVKAEDLEDDIDDDELDVVKEPAEE</sequence>